<dbReference type="Proteomes" id="UP001151752">
    <property type="component" value="Chromosome 16"/>
</dbReference>
<evidence type="ECO:0000256" key="1">
    <source>
        <dbReference type="SAM" id="MobiDB-lite"/>
    </source>
</evidence>
<dbReference type="PANTHER" id="PTHR37740">
    <property type="entry name" value="OS02G0193500 PROTEIN"/>
    <property type="match status" value="1"/>
</dbReference>
<evidence type="ECO:0000313" key="2">
    <source>
        <dbReference type="EMBL" id="KAJ6776638.1"/>
    </source>
</evidence>
<organism evidence="2 3">
    <name type="scientific">Salix koriyanagi</name>
    <dbReference type="NCBI Taxonomy" id="2511006"/>
    <lineage>
        <taxon>Eukaryota</taxon>
        <taxon>Viridiplantae</taxon>
        <taxon>Streptophyta</taxon>
        <taxon>Embryophyta</taxon>
        <taxon>Tracheophyta</taxon>
        <taxon>Spermatophyta</taxon>
        <taxon>Magnoliopsida</taxon>
        <taxon>eudicotyledons</taxon>
        <taxon>Gunneridae</taxon>
        <taxon>Pentapetalae</taxon>
        <taxon>rosids</taxon>
        <taxon>fabids</taxon>
        <taxon>Malpighiales</taxon>
        <taxon>Salicaceae</taxon>
        <taxon>Saliceae</taxon>
        <taxon>Salix</taxon>
    </lineage>
</organism>
<protein>
    <submittedName>
        <fullName evidence="2">Uncharacterized protein</fullName>
    </submittedName>
</protein>
<dbReference type="PANTHER" id="PTHR37740:SF1">
    <property type="entry name" value="OS02G0193500 PROTEIN"/>
    <property type="match status" value="1"/>
</dbReference>
<evidence type="ECO:0000313" key="3">
    <source>
        <dbReference type="Proteomes" id="UP001151752"/>
    </source>
</evidence>
<feature type="region of interest" description="Disordered" evidence="1">
    <location>
        <begin position="49"/>
        <end position="81"/>
    </location>
</feature>
<name>A0A9Q1AMD6_9ROSI</name>
<gene>
    <name evidence="2" type="ORF">OIU74_000765</name>
</gene>
<reference evidence="2" key="2">
    <citation type="journal article" date="2023" name="Int. J. Mol. Sci.">
        <title>De Novo Assembly and Annotation of 11 Diverse Shrub Willow (Salix) Genomes Reveals Novel Gene Organization in Sex-Linked Regions.</title>
        <authorList>
            <person name="Hyden B."/>
            <person name="Feng K."/>
            <person name="Yates T.B."/>
            <person name="Jawdy S."/>
            <person name="Cereghino C."/>
            <person name="Smart L.B."/>
            <person name="Muchero W."/>
        </authorList>
    </citation>
    <scope>NUCLEOTIDE SEQUENCE</scope>
    <source>
        <tissue evidence="2">Shoot tip</tissue>
    </source>
</reference>
<dbReference type="EMBL" id="JAPFFM010000001">
    <property type="protein sequence ID" value="KAJ6776638.1"/>
    <property type="molecule type" value="Genomic_DNA"/>
</dbReference>
<proteinExistence type="predicted"/>
<dbReference type="AlphaFoldDB" id="A0A9Q1AMD6"/>
<sequence>MQNPRMAPSAEIPNFKPLKKKAAAASRASLIQLQGNNVREVHQVRVPASLRPGQKSFKKSLKKEGSPLFQQPERLNSDSLPESFAPVDGYRHLRRMYLLLEEDSLAVERALSKVADEVKTLEDEKFAFLDQLVVLEGLIDPSEAQSNGF</sequence>
<reference evidence="2" key="1">
    <citation type="submission" date="2022-11" db="EMBL/GenBank/DDBJ databases">
        <authorList>
            <person name="Hyden B.L."/>
            <person name="Feng K."/>
            <person name="Yates T."/>
            <person name="Jawdy S."/>
            <person name="Smart L.B."/>
            <person name="Muchero W."/>
        </authorList>
    </citation>
    <scope>NUCLEOTIDE SEQUENCE</scope>
    <source>
        <tissue evidence="2">Shoot tip</tissue>
    </source>
</reference>
<keyword evidence="3" id="KW-1185">Reference proteome</keyword>
<comment type="caution">
    <text evidence="2">The sequence shown here is derived from an EMBL/GenBank/DDBJ whole genome shotgun (WGS) entry which is preliminary data.</text>
</comment>
<accession>A0A9Q1AMD6</accession>